<gene>
    <name evidence="1" type="ORF">A2803_02255</name>
</gene>
<dbReference type="Proteomes" id="UP000178870">
    <property type="component" value="Unassembled WGS sequence"/>
</dbReference>
<dbReference type="AlphaFoldDB" id="A0A1F7YYH9"/>
<sequence>MIQEAESLFWKKIAPGFPDELEPLELNAFEKILQEDALTLEEFKEYNRANDGVKFLLLGMRGPELTKIVQELGVGDFNALIESYTYKCPTYDDTFRVMSTHYLEEGFHLVIMLPANQLFTHEQAKNTRTEAKILLGERFSGYYNQITFVTGLYGPTPD</sequence>
<protein>
    <submittedName>
        <fullName evidence="1">Uncharacterized protein</fullName>
    </submittedName>
</protein>
<organism evidence="1 2">
    <name type="scientific">Candidatus Woesebacteria bacterium RIFCSPHIGHO2_01_FULL_44_21</name>
    <dbReference type="NCBI Taxonomy" id="1802503"/>
    <lineage>
        <taxon>Bacteria</taxon>
        <taxon>Candidatus Woeseibacteriota</taxon>
    </lineage>
</organism>
<comment type="caution">
    <text evidence="1">The sequence shown here is derived from an EMBL/GenBank/DDBJ whole genome shotgun (WGS) entry which is preliminary data.</text>
</comment>
<accession>A0A1F7YYH9</accession>
<evidence type="ECO:0000313" key="2">
    <source>
        <dbReference type="Proteomes" id="UP000178870"/>
    </source>
</evidence>
<evidence type="ECO:0000313" key="1">
    <source>
        <dbReference type="EMBL" id="OGM31535.1"/>
    </source>
</evidence>
<proteinExistence type="predicted"/>
<reference evidence="1 2" key="1">
    <citation type="journal article" date="2016" name="Nat. Commun.">
        <title>Thousands of microbial genomes shed light on interconnected biogeochemical processes in an aquifer system.</title>
        <authorList>
            <person name="Anantharaman K."/>
            <person name="Brown C.T."/>
            <person name="Hug L.A."/>
            <person name="Sharon I."/>
            <person name="Castelle C.J."/>
            <person name="Probst A.J."/>
            <person name="Thomas B.C."/>
            <person name="Singh A."/>
            <person name="Wilkins M.J."/>
            <person name="Karaoz U."/>
            <person name="Brodie E.L."/>
            <person name="Williams K.H."/>
            <person name="Hubbard S.S."/>
            <person name="Banfield J.F."/>
        </authorList>
    </citation>
    <scope>NUCLEOTIDE SEQUENCE [LARGE SCALE GENOMIC DNA]</scope>
</reference>
<dbReference type="EMBL" id="MGGP01000024">
    <property type="protein sequence ID" value="OGM31535.1"/>
    <property type="molecule type" value="Genomic_DNA"/>
</dbReference>
<name>A0A1F7YYH9_9BACT</name>